<feature type="compositionally biased region" description="Polar residues" evidence="1">
    <location>
        <begin position="39"/>
        <end position="55"/>
    </location>
</feature>
<dbReference type="AlphaFoldDB" id="A0A4Y2D466"/>
<accession>A0A4Y2D466</accession>
<gene>
    <name evidence="2" type="ORF">AVEN_171408_1</name>
</gene>
<dbReference type="Proteomes" id="UP000499080">
    <property type="component" value="Unassembled WGS sequence"/>
</dbReference>
<feature type="region of interest" description="Disordered" evidence="1">
    <location>
        <begin position="1"/>
        <end position="73"/>
    </location>
</feature>
<keyword evidence="3" id="KW-1185">Reference proteome</keyword>
<name>A0A4Y2D466_ARAVE</name>
<evidence type="ECO:0000256" key="1">
    <source>
        <dbReference type="SAM" id="MobiDB-lite"/>
    </source>
</evidence>
<evidence type="ECO:0000313" key="2">
    <source>
        <dbReference type="EMBL" id="GBM10916.1"/>
    </source>
</evidence>
<evidence type="ECO:0000313" key="3">
    <source>
        <dbReference type="Proteomes" id="UP000499080"/>
    </source>
</evidence>
<organism evidence="2 3">
    <name type="scientific">Araneus ventricosus</name>
    <name type="common">Orbweaver spider</name>
    <name type="synonym">Epeira ventricosa</name>
    <dbReference type="NCBI Taxonomy" id="182803"/>
    <lineage>
        <taxon>Eukaryota</taxon>
        <taxon>Metazoa</taxon>
        <taxon>Ecdysozoa</taxon>
        <taxon>Arthropoda</taxon>
        <taxon>Chelicerata</taxon>
        <taxon>Arachnida</taxon>
        <taxon>Araneae</taxon>
        <taxon>Araneomorphae</taxon>
        <taxon>Entelegynae</taxon>
        <taxon>Araneoidea</taxon>
        <taxon>Araneidae</taxon>
        <taxon>Araneus</taxon>
    </lineage>
</organism>
<sequence>MKLLVLEGDEECVPKESNNSDDESVISSQHDSECHESNNSDNECSETNPETSINSKQKRQRGSTRGVCSGNSRKCRNKCSIPNIPPSVRKEEILKDGIVWKVISPSGTVG</sequence>
<protein>
    <submittedName>
        <fullName evidence="2">Uncharacterized protein</fullName>
    </submittedName>
</protein>
<reference evidence="2 3" key="1">
    <citation type="journal article" date="2019" name="Sci. Rep.">
        <title>Orb-weaving spider Araneus ventricosus genome elucidates the spidroin gene catalogue.</title>
        <authorList>
            <person name="Kono N."/>
            <person name="Nakamura H."/>
            <person name="Ohtoshi R."/>
            <person name="Moran D.A.P."/>
            <person name="Shinohara A."/>
            <person name="Yoshida Y."/>
            <person name="Fujiwara M."/>
            <person name="Mori M."/>
            <person name="Tomita M."/>
            <person name="Arakawa K."/>
        </authorList>
    </citation>
    <scope>NUCLEOTIDE SEQUENCE [LARGE SCALE GENOMIC DNA]</scope>
</reference>
<comment type="caution">
    <text evidence="2">The sequence shown here is derived from an EMBL/GenBank/DDBJ whole genome shotgun (WGS) entry which is preliminary data.</text>
</comment>
<proteinExistence type="predicted"/>
<dbReference type="EMBL" id="BGPR01000292">
    <property type="protein sequence ID" value="GBM10916.1"/>
    <property type="molecule type" value="Genomic_DNA"/>
</dbReference>